<keyword evidence="7 14" id="KW-1133">Transmembrane helix</keyword>
<feature type="transmembrane region" description="Helical" evidence="14">
    <location>
        <begin position="491"/>
        <end position="509"/>
    </location>
</feature>
<keyword evidence="4" id="KW-0808">Transferase</keyword>
<comment type="subcellular location">
    <subcellularLocation>
        <location evidence="1">Endoplasmic reticulum membrane</location>
        <topology evidence="1">Multi-pass membrane protein</topology>
    </subcellularLocation>
</comment>
<evidence type="ECO:0000256" key="6">
    <source>
        <dbReference type="ARBA" id="ARBA00022824"/>
    </source>
</evidence>
<dbReference type="GO" id="GO:0106245">
    <property type="term" value="F:L-serine-phosphatidylethanolamine phosphatidyltransferase activity"/>
    <property type="evidence" value="ECO:0007669"/>
    <property type="project" value="InterPro"/>
</dbReference>
<feature type="transmembrane region" description="Helical" evidence="14">
    <location>
        <begin position="330"/>
        <end position="350"/>
    </location>
</feature>
<keyword evidence="6" id="KW-0256">Endoplasmic reticulum</keyword>
<evidence type="ECO:0000256" key="7">
    <source>
        <dbReference type="ARBA" id="ARBA00022989"/>
    </source>
</evidence>
<dbReference type="VEuPathDB" id="ToxoDB:Ncaninum_LIV_000052400"/>
<evidence type="ECO:0000256" key="9">
    <source>
        <dbReference type="ARBA" id="ARBA00023136"/>
    </source>
</evidence>
<evidence type="ECO:0000256" key="4">
    <source>
        <dbReference type="ARBA" id="ARBA00022679"/>
    </source>
</evidence>
<dbReference type="AlphaFoldDB" id="A0A0G2QWP9"/>
<sequence>MQLRERKLAGAFDNQGSPHHLKPPVTPGSSCSSVNECSRRASHDSNAASVYREHAAHYAQKFRAAIDYTTREEPRQILWGFILVLSLLLLGFRDQLLPSSSQVNLVHRGAGEAVQPTVSPSETAVAPGAKLPGNDATVKCTAGSRKKNDNEDVGADGGDDPNESCQRATPEAPRVSEQQSSTSGRTQVAPSVFSSIFGGSSSASVSSPLSTNVRRVVTGLLVLVCLYCFLQAKDGLLVRPHPGFWRLVHGVCLVHLIVMVVLLVLDVETGLLVLELLFPEIAGKRKEIFAGTLVLDCRINGDTIKRQLTSVWFISHVVGWLGKMVILRNWGLCLLYSIFFELGELSFHWLVPELCECWWDSIFIDALLSNVSGMLLGAVFMKFINMHQYDWLGRHPLYQKVFMSLTPFSSEGYDWSFYKTPRHLFLSIALLTFCVFLELNVFFLMAALDIPATHYINPLRTLYLTLLGAAAAPEHYEYTMFSRERVGHNEWLLVVILSVELLVCVKYGAGRYNAETPPLDLVIPWVAALSLFAAWCYCYFSTADLRGNNGEEGIKAPVSHARRGGEEMENLAEEPKKTKRSEKHRVHSWQDQAKLLVITVPPQACFIPLLYLMKFYFYDYVKIERNQ</sequence>
<evidence type="ECO:0000256" key="13">
    <source>
        <dbReference type="SAM" id="MobiDB-lite"/>
    </source>
</evidence>
<dbReference type="VEuPathDB" id="ToxoDB:NCLIV_034110"/>
<keyword evidence="8" id="KW-0443">Lipid metabolism</keyword>
<feature type="compositionally biased region" description="Polar residues" evidence="13">
    <location>
        <begin position="176"/>
        <end position="187"/>
    </location>
</feature>
<dbReference type="GO" id="GO:0006659">
    <property type="term" value="P:phosphatidylserine biosynthetic process"/>
    <property type="evidence" value="ECO:0007669"/>
    <property type="project" value="InterPro"/>
</dbReference>
<evidence type="ECO:0000256" key="14">
    <source>
        <dbReference type="SAM" id="Phobius"/>
    </source>
</evidence>
<evidence type="ECO:0000313" key="15">
    <source>
        <dbReference type="EMBL" id="AIB09106.1"/>
    </source>
</evidence>
<evidence type="ECO:0000256" key="3">
    <source>
        <dbReference type="ARBA" id="ARBA00022516"/>
    </source>
</evidence>
<feature type="region of interest" description="Disordered" evidence="13">
    <location>
        <begin position="561"/>
        <end position="585"/>
    </location>
</feature>
<accession>A0A0G2QWP9</accession>
<comment type="pathway">
    <text evidence="2">Lipid metabolism.</text>
</comment>
<keyword evidence="11" id="KW-1208">Phospholipid metabolism</keyword>
<evidence type="ECO:0000256" key="5">
    <source>
        <dbReference type="ARBA" id="ARBA00022692"/>
    </source>
</evidence>
<feature type="compositionally biased region" description="Acidic residues" evidence="13">
    <location>
        <begin position="151"/>
        <end position="162"/>
    </location>
</feature>
<dbReference type="PANTHER" id="PTHR15362:SF7">
    <property type="entry name" value="PHOSPHATIDYLSERINE SYNTHASE 2"/>
    <property type="match status" value="1"/>
</dbReference>
<feature type="transmembrane region" description="Helical" evidence="14">
    <location>
        <begin position="244"/>
        <end position="265"/>
    </location>
</feature>
<dbReference type="InterPro" id="IPR004277">
    <property type="entry name" value="PSS"/>
</dbReference>
<evidence type="ECO:0000256" key="1">
    <source>
        <dbReference type="ARBA" id="ARBA00004477"/>
    </source>
</evidence>
<feature type="transmembrane region" description="Helical" evidence="14">
    <location>
        <begin position="424"/>
        <end position="448"/>
    </location>
</feature>
<feature type="transmembrane region" description="Helical" evidence="14">
    <location>
        <begin position="521"/>
        <end position="540"/>
    </location>
</feature>
<dbReference type="OMA" id="PELCECW"/>
<keyword evidence="5 14" id="KW-0812">Transmembrane</keyword>
<feature type="transmembrane region" description="Helical" evidence="14">
    <location>
        <begin position="595"/>
        <end position="617"/>
    </location>
</feature>
<evidence type="ECO:0000256" key="2">
    <source>
        <dbReference type="ARBA" id="ARBA00005189"/>
    </source>
</evidence>
<protein>
    <submittedName>
        <fullName evidence="15">Putative phosphatidylthreonine synthase</fullName>
    </submittedName>
</protein>
<dbReference type="Pfam" id="PF03034">
    <property type="entry name" value="PSS"/>
    <property type="match status" value="1"/>
</dbReference>
<proteinExistence type="evidence at transcript level"/>
<evidence type="ECO:0000256" key="8">
    <source>
        <dbReference type="ARBA" id="ARBA00023098"/>
    </source>
</evidence>
<dbReference type="GO" id="GO:0005789">
    <property type="term" value="C:endoplasmic reticulum membrane"/>
    <property type="evidence" value="ECO:0007669"/>
    <property type="project" value="UniProtKB-SubCell"/>
</dbReference>
<evidence type="ECO:0000256" key="11">
    <source>
        <dbReference type="ARBA" id="ARBA00023264"/>
    </source>
</evidence>
<evidence type="ECO:0000256" key="12">
    <source>
        <dbReference type="ARBA" id="ARBA00025707"/>
    </source>
</evidence>
<evidence type="ECO:0000256" key="10">
    <source>
        <dbReference type="ARBA" id="ARBA00023209"/>
    </source>
</evidence>
<name>A0A0G2QWP9_NEOCA</name>
<dbReference type="EMBL" id="KJ101595">
    <property type="protein sequence ID" value="AIB09106.1"/>
    <property type="molecule type" value="mRNA"/>
</dbReference>
<organism evidence="15">
    <name type="scientific">Neospora caninum</name>
    <name type="common">Coccidian parasite</name>
    <dbReference type="NCBI Taxonomy" id="29176"/>
    <lineage>
        <taxon>Eukaryota</taxon>
        <taxon>Sar</taxon>
        <taxon>Alveolata</taxon>
        <taxon>Apicomplexa</taxon>
        <taxon>Conoidasida</taxon>
        <taxon>Coccidia</taxon>
        <taxon>Eucoccidiorida</taxon>
        <taxon>Eimeriorina</taxon>
        <taxon>Sarcocystidae</taxon>
        <taxon>Neospora</taxon>
    </lineage>
</organism>
<feature type="region of interest" description="Disordered" evidence="13">
    <location>
        <begin position="1"/>
        <end position="28"/>
    </location>
</feature>
<dbReference type="PANTHER" id="PTHR15362">
    <property type="entry name" value="PHOSPHATIDYLINOSITOL SYNTHASE"/>
    <property type="match status" value="1"/>
</dbReference>
<reference evidence="15" key="1">
    <citation type="submission" date="2014-01" db="EMBL/GenBank/DDBJ databases">
        <title>Phosphatidylthreonine and metabolic control of virulence in Toxoplasma gondii.</title>
        <authorList>
            <person name="Gupta N."/>
            <person name="Arroyo-Olarte R.D."/>
        </authorList>
    </citation>
    <scope>NUCLEOTIDE SEQUENCE</scope>
</reference>
<keyword evidence="9 14" id="KW-0472">Membrane</keyword>
<keyword evidence="10" id="KW-0594">Phospholipid biosynthesis</keyword>
<feature type="transmembrane region" description="Helical" evidence="14">
    <location>
        <begin position="216"/>
        <end position="232"/>
    </location>
</feature>
<feature type="transmembrane region" description="Helical" evidence="14">
    <location>
        <begin position="362"/>
        <end position="384"/>
    </location>
</feature>
<comment type="pathway">
    <text evidence="12">Phospholipid metabolism.</text>
</comment>
<keyword evidence="3" id="KW-0444">Lipid biosynthesis</keyword>
<feature type="region of interest" description="Disordered" evidence="13">
    <location>
        <begin position="112"/>
        <end position="187"/>
    </location>
</feature>